<dbReference type="EMBL" id="DS178276">
    <property type="protein sequence ID" value="EFP80704.1"/>
    <property type="molecule type" value="Genomic_DNA"/>
</dbReference>
<reference key="1">
    <citation type="submission" date="2007-01" db="EMBL/GenBank/DDBJ databases">
        <title>The Genome Sequence of Puccinia graminis f. sp. tritici Strain CRL 75-36-700-3.</title>
        <authorList>
            <consortium name="The Broad Institute Genome Sequencing Platform"/>
            <person name="Birren B."/>
            <person name="Lander E."/>
            <person name="Galagan J."/>
            <person name="Nusbaum C."/>
            <person name="Devon K."/>
            <person name="Cuomo C."/>
            <person name="Jaffe D."/>
            <person name="Butler J."/>
            <person name="Alvarez P."/>
            <person name="Gnerre S."/>
            <person name="Grabherr M."/>
            <person name="Mauceli E."/>
            <person name="Brockman W."/>
            <person name="Young S."/>
            <person name="LaButti K."/>
            <person name="Sykes S."/>
            <person name="DeCaprio D."/>
            <person name="Crawford M."/>
            <person name="Koehrsen M."/>
            <person name="Engels R."/>
            <person name="Montgomery P."/>
            <person name="Pearson M."/>
            <person name="Howarth C."/>
            <person name="Larson L."/>
            <person name="White J."/>
            <person name="Zeng Q."/>
            <person name="Kodira C."/>
            <person name="Yandava C."/>
            <person name="Alvarado L."/>
            <person name="O'Leary S."/>
            <person name="Szabo L."/>
            <person name="Dean R."/>
            <person name="Schein J."/>
        </authorList>
    </citation>
    <scope>NUCLEOTIDE SEQUENCE</scope>
    <source>
        <strain>CRL 75-36-700-3</strain>
    </source>
</reference>
<dbReference type="GeneID" id="10539722"/>
<sequence>MAPGGGPGDTSDDAAPSGVDPEDAWISAIVDCFVPADESSAHMETGMGGVEGGAQTEPSTIPETSRLDPKFVVENARREREKMEANEGSRRAEKRVRGIAGKRVLAEHCDKYSRGIQSFIKFFLGNPKRPQDYPSAPTPDELKALYWVERRAESIKQNLSRLREKLQGKAPAEVEFCVSQAEKEIRKNIKMPPFTPVVQIGPHKGQPVSAQTKGDVERSLALAGISRLTFDWDVSHISESPWNSAVVEVLGSRAVEWLRRSTPITDEQACQASAIILRWVHTKSGEIRDATNMGSEAYDQMKKGRTTKAQYERWRKKIRENRCAMAGKVLRGNINLAHICEDKDCGSDVEDGPNDSLPVTLSPNWRSGSLTSILHCFDKMVQAQATHHQTIKNNLLVYGRSQRLFKTFTGIRGVPRGLPRDCYEDAWWAKLSPYEQQTISQASTIGLGDIAKNLEKHCLGTTITTGTNAPTV</sequence>
<dbReference type="RefSeq" id="XP_003325123.1">
    <property type="nucleotide sequence ID" value="XM_003325075.1"/>
</dbReference>
<dbReference type="InParanoid" id="E3K886"/>
<evidence type="ECO:0000313" key="2">
    <source>
        <dbReference type="EMBL" id="EFP80704.1"/>
    </source>
</evidence>
<accession>E3K886</accession>
<dbReference type="Proteomes" id="UP000008783">
    <property type="component" value="Unassembled WGS sequence"/>
</dbReference>
<evidence type="ECO:0000313" key="3">
    <source>
        <dbReference type="Proteomes" id="UP000008783"/>
    </source>
</evidence>
<dbReference type="HOGENOM" id="CLU_518888_0_0_1"/>
<dbReference type="VEuPathDB" id="FungiDB:PGTG_06660"/>
<organism evidence="2 3">
    <name type="scientific">Puccinia graminis f. sp. tritici (strain CRL 75-36-700-3 / race SCCL)</name>
    <name type="common">Black stem rust fungus</name>
    <dbReference type="NCBI Taxonomy" id="418459"/>
    <lineage>
        <taxon>Eukaryota</taxon>
        <taxon>Fungi</taxon>
        <taxon>Dikarya</taxon>
        <taxon>Basidiomycota</taxon>
        <taxon>Pucciniomycotina</taxon>
        <taxon>Pucciniomycetes</taxon>
        <taxon>Pucciniales</taxon>
        <taxon>Pucciniaceae</taxon>
        <taxon>Puccinia</taxon>
    </lineage>
</organism>
<reference evidence="3" key="2">
    <citation type="journal article" date="2011" name="Proc. Natl. Acad. Sci. U.S.A.">
        <title>Obligate biotrophy features unraveled by the genomic analysis of rust fungi.</title>
        <authorList>
            <person name="Duplessis S."/>
            <person name="Cuomo C.A."/>
            <person name="Lin Y.-C."/>
            <person name="Aerts A."/>
            <person name="Tisserant E."/>
            <person name="Veneault-Fourrey C."/>
            <person name="Joly D.L."/>
            <person name="Hacquard S."/>
            <person name="Amselem J."/>
            <person name="Cantarel B.L."/>
            <person name="Chiu R."/>
            <person name="Coutinho P.M."/>
            <person name="Feau N."/>
            <person name="Field M."/>
            <person name="Frey P."/>
            <person name="Gelhaye E."/>
            <person name="Goldberg J."/>
            <person name="Grabherr M.G."/>
            <person name="Kodira C.D."/>
            <person name="Kohler A."/>
            <person name="Kuees U."/>
            <person name="Lindquist E.A."/>
            <person name="Lucas S.M."/>
            <person name="Mago R."/>
            <person name="Mauceli E."/>
            <person name="Morin E."/>
            <person name="Murat C."/>
            <person name="Pangilinan J.L."/>
            <person name="Park R."/>
            <person name="Pearson M."/>
            <person name="Quesneville H."/>
            <person name="Rouhier N."/>
            <person name="Sakthikumar S."/>
            <person name="Salamov A.A."/>
            <person name="Schmutz J."/>
            <person name="Selles B."/>
            <person name="Shapiro H."/>
            <person name="Tanguay P."/>
            <person name="Tuskan G.A."/>
            <person name="Henrissat B."/>
            <person name="Van de Peer Y."/>
            <person name="Rouze P."/>
            <person name="Ellis J.G."/>
            <person name="Dodds P.N."/>
            <person name="Schein J.E."/>
            <person name="Zhong S."/>
            <person name="Hamelin R.C."/>
            <person name="Grigoriev I.V."/>
            <person name="Szabo L.J."/>
            <person name="Martin F."/>
        </authorList>
    </citation>
    <scope>NUCLEOTIDE SEQUENCE [LARGE SCALE GENOMIC DNA]</scope>
    <source>
        <strain evidence="3">CRL 75-36-700-3 / race SCCL</strain>
    </source>
</reference>
<dbReference type="OrthoDB" id="2499920at2759"/>
<gene>
    <name evidence="2" type="ORF">PGTG_06660</name>
</gene>
<protein>
    <submittedName>
        <fullName evidence="2">Uncharacterized protein</fullName>
    </submittedName>
</protein>
<proteinExistence type="predicted"/>
<feature type="region of interest" description="Disordered" evidence="1">
    <location>
        <begin position="1"/>
        <end position="21"/>
    </location>
</feature>
<dbReference type="AlphaFoldDB" id="E3K886"/>
<evidence type="ECO:0000256" key="1">
    <source>
        <dbReference type="SAM" id="MobiDB-lite"/>
    </source>
</evidence>
<dbReference type="KEGG" id="pgr:PGTG_06660"/>
<keyword evidence="3" id="KW-1185">Reference proteome</keyword>
<name>E3K886_PUCGT</name>